<sequence length="54" mass="6091">MIPRLKTTTKTFQLNQGQVFVLLVTMLLTAASSLQSSLVFVYLFFSISNNTTEF</sequence>
<evidence type="ECO:0000256" key="1">
    <source>
        <dbReference type="SAM" id="Phobius"/>
    </source>
</evidence>
<feature type="transmembrane region" description="Helical" evidence="1">
    <location>
        <begin position="20"/>
        <end position="45"/>
    </location>
</feature>
<dbReference type="AlphaFoldDB" id="A0ABD3SJH8"/>
<organism evidence="2 3">
    <name type="scientific">Penstemon smallii</name>
    <dbReference type="NCBI Taxonomy" id="265156"/>
    <lineage>
        <taxon>Eukaryota</taxon>
        <taxon>Viridiplantae</taxon>
        <taxon>Streptophyta</taxon>
        <taxon>Embryophyta</taxon>
        <taxon>Tracheophyta</taxon>
        <taxon>Spermatophyta</taxon>
        <taxon>Magnoliopsida</taxon>
        <taxon>eudicotyledons</taxon>
        <taxon>Gunneridae</taxon>
        <taxon>Pentapetalae</taxon>
        <taxon>asterids</taxon>
        <taxon>lamiids</taxon>
        <taxon>Lamiales</taxon>
        <taxon>Plantaginaceae</taxon>
        <taxon>Cheloneae</taxon>
        <taxon>Penstemon</taxon>
    </lineage>
</organism>
<accession>A0ABD3SJH8</accession>
<reference evidence="2 3" key="1">
    <citation type="submission" date="2024-12" db="EMBL/GenBank/DDBJ databases">
        <title>The unique morphological basis and parallel evolutionary history of personate flowers in Penstemon.</title>
        <authorList>
            <person name="Depatie T.H."/>
            <person name="Wessinger C.A."/>
        </authorList>
    </citation>
    <scope>NUCLEOTIDE SEQUENCE [LARGE SCALE GENOMIC DNA]</scope>
    <source>
        <strain evidence="2">WTNN_2</strain>
        <tissue evidence="2">Leaf</tissue>
    </source>
</reference>
<protein>
    <submittedName>
        <fullName evidence="2">Uncharacterized protein</fullName>
    </submittedName>
</protein>
<evidence type="ECO:0000313" key="3">
    <source>
        <dbReference type="Proteomes" id="UP001634393"/>
    </source>
</evidence>
<evidence type="ECO:0000313" key="2">
    <source>
        <dbReference type="EMBL" id="KAL3824576.1"/>
    </source>
</evidence>
<keyword evidence="3" id="KW-1185">Reference proteome</keyword>
<comment type="caution">
    <text evidence="2">The sequence shown here is derived from an EMBL/GenBank/DDBJ whole genome shotgun (WGS) entry which is preliminary data.</text>
</comment>
<name>A0ABD3SJH8_9LAMI</name>
<keyword evidence="1" id="KW-1133">Transmembrane helix</keyword>
<keyword evidence="1" id="KW-0472">Membrane</keyword>
<keyword evidence="1" id="KW-0812">Transmembrane</keyword>
<gene>
    <name evidence="2" type="ORF">ACJIZ3_020605</name>
</gene>
<dbReference type="EMBL" id="JBJXBP010000006">
    <property type="protein sequence ID" value="KAL3824576.1"/>
    <property type="molecule type" value="Genomic_DNA"/>
</dbReference>
<proteinExistence type="predicted"/>
<dbReference type="Proteomes" id="UP001634393">
    <property type="component" value="Unassembled WGS sequence"/>
</dbReference>